<evidence type="ECO:0000313" key="1">
    <source>
        <dbReference type="EMBL" id="MCU7618487.1"/>
    </source>
</evidence>
<dbReference type="Proteomes" id="UP001208649">
    <property type="component" value="Unassembled WGS sequence"/>
</dbReference>
<dbReference type="EMBL" id="JAOTEM010000004">
    <property type="protein sequence ID" value="MCU7618487.1"/>
    <property type="molecule type" value="Genomic_DNA"/>
</dbReference>
<reference evidence="2" key="1">
    <citation type="submission" date="2023-07" db="EMBL/GenBank/DDBJ databases">
        <title>Chryseobacterium sp. strain PBS4-4 Genome sequencing and assembly.</title>
        <authorList>
            <person name="Jung Y."/>
        </authorList>
    </citation>
    <scope>NUCLEOTIDE SEQUENCE [LARGE SCALE GENOMIC DNA]</scope>
    <source>
        <strain evidence="2">PBS4-4</strain>
    </source>
</reference>
<organism evidence="1 2">
    <name type="scientific">Chryseobacterium edaphi</name>
    <dbReference type="NCBI Taxonomy" id="2976532"/>
    <lineage>
        <taxon>Bacteria</taxon>
        <taxon>Pseudomonadati</taxon>
        <taxon>Bacteroidota</taxon>
        <taxon>Flavobacteriia</taxon>
        <taxon>Flavobacteriales</taxon>
        <taxon>Weeksellaceae</taxon>
        <taxon>Chryseobacterium group</taxon>
        <taxon>Chryseobacterium</taxon>
    </lineage>
</organism>
<evidence type="ECO:0000313" key="2">
    <source>
        <dbReference type="Proteomes" id="UP001208649"/>
    </source>
</evidence>
<proteinExistence type="predicted"/>
<keyword evidence="2" id="KW-1185">Reference proteome</keyword>
<dbReference type="RefSeq" id="WP_263004000.1">
    <property type="nucleotide sequence ID" value="NZ_JAOTEM010000004.1"/>
</dbReference>
<sequence length="59" mass="6873">MRRDFINLSNRAAIVSDDAGIQKINMKPTAEDVKIFPKDKVYRALQWCQNGNEPEYPEF</sequence>
<comment type="caution">
    <text evidence="1">The sequence shown here is derived from an EMBL/GenBank/DDBJ whole genome shotgun (WGS) entry which is preliminary data.</text>
</comment>
<accession>A0ABT2W8E5</accession>
<protein>
    <submittedName>
        <fullName evidence="1">Uncharacterized protein</fullName>
    </submittedName>
</protein>
<name>A0ABT2W8E5_9FLAO</name>
<gene>
    <name evidence="1" type="ORF">NZ698_14900</name>
</gene>